<sequence>MFYHRVIVGKSGVRLHEYGQPHKNQTARKDKYDRNQPTVRKKTFPFHRLMTDMGSNPPTRLQDFGGNFPFQPAVVFSREDDKGERKDGNCIQPAEPQGGIQDIYGRTGKIRKEQYAKQYGIKPAEQHGCTNMTDISAQAAGIHCHTGQNAP</sequence>
<feature type="compositionally biased region" description="Basic and acidic residues" evidence="1">
    <location>
        <begin position="78"/>
        <end position="88"/>
    </location>
</feature>
<gene>
    <name evidence="2" type="ORF">J8641_06125</name>
</gene>
<comment type="caution">
    <text evidence="2">The sequence shown here is derived from an EMBL/GenBank/DDBJ whole genome shotgun (WGS) entry which is preliminary data.</text>
</comment>
<protein>
    <submittedName>
        <fullName evidence="2">Uncharacterized protein</fullName>
    </submittedName>
</protein>
<reference evidence="2" key="1">
    <citation type="submission" date="2021-04" db="EMBL/GenBank/DDBJ databases">
        <title>Genomic characterization of endocarditis-associated Neisseria elongata subsp. nitroreducens.</title>
        <authorList>
            <person name="Schorner M."/>
            <person name="Passarelli-Araujo H."/>
            <person name="Scheffer M."/>
            <person name="Barazzetti F."/>
            <person name="Martins J."/>
            <person name="Machado H."/>
            <person name="Palmeiro J."/>
            <person name="Bazzo M."/>
        </authorList>
    </citation>
    <scope>NUCLEOTIDE SEQUENCE</scope>
    <source>
        <strain evidence="2">Nel_M001</strain>
    </source>
</reference>
<evidence type="ECO:0000256" key="1">
    <source>
        <dbReference type="SAM" id="MobiDB-lite"/>
    </source>
</evidence>
<name>A0A9X1CYE2_NEIEL</name>
<feature type="region of interest" description="Disordered" evidence="1">
    <location>
        <begin position="78"/>
        <end position="99"/>
    </location>
</feature>
<proteinExistence type="predicted"/>
<accession>A0A9X1CYE2</accession>
<dbReference type="Proteomes" id="UP000708805">
    <property type="component" value="Unassembled WGS sequence"/>
</dbReference>
<evidence type="ECO:0000313" key="3">
    <source>
        <dbReference type="Proteomes" id="UP000708805"/>
    </source>
</evidence>
<dbReference type="EMBL" id="JAGJWT010000004">
    <property type="protein sequence ID" value="MBS9340396.1"/>
    <property type="molecule type" value="Genomic_DNA"/>
</dbReference>
<dbReference type="RefSeq" id="WP_159069952.1">
    <property type="nucleotide sequence ID" value="NZ_JAGJWT010000004.1"/>
</dbReference>
<evidence type="ECO:0000313" key="2">
    <source>
        <dbReference type="EMBL" id="MBS9340396.1"/>
    </source>
</evidence>
<organism evidence="2 3">
    <name type="scientific">Neisseria elongata subsp. nitroreducens</name>
    <dbReference type="NCBI Taxonomy" id="90367"/>
    <lineage>
        <taxon>Bacteria</taxon>
        <taxon>Pseudomonadati</taxon>
        <taxon>Pseudomonadota</taxon>
        <taxon>Betaproteobacteria</taxon>
        <taxon>Neisseriales</taxon>
        <taxon>Neisseriaceae</taxon>
        <taxon>Neisseria</taxon>
    </lineage>
</organism>
<dbReference type="AlphaFoldDB" id="A0A9X1CYE2"/>